<protein>
    <submittedName>
        <fullName evidence="3">Methyltransferase domain-containing protein</fullName>
    </submittedName>
</protein>
<dbReference type="RefSeq" id="WP_160598737.1">
    <property type="nucleotide sequence ID" value="NZ_WTYS01000001.1"/>
</dbReference>
<evidence type="ECO:0000313" key="3">
    <source>
        <dbReference type="EMBL" id="MXO57685.1"/>
    </source>
</evidence>
<dbReference type="GO" id="GO:0032259">
    <property type="term" value="P:methylation"/>
    <property type="evidence" value="ECO:0007669"/>
    <property type="project" value="UniProtKB-KW"/>
</dbReference>
<dbReference type="EMBL" id="WTYS01000001">
    <property type="protein sequence ID" value="MXO57685.1"/>
    <property type="molecule type" value="Genomic_DNA"/>
</dbReference>
<dbReference type="GO" id="GO:0008757">
    <property type="term" value="F:S-adenosylmethionine-dependent methyltransferase activity"/>
    <property type="evidence" value="ECO:0007669"/>
    <property type="project" value="InterPro"/>
</dbReference>
<comment type="caution">
    <text evidence="3">The sequence shown here is derived from an EMBL/GenBank/DDBJ whole genome shotgun (WGS) entry which is preliminary data.</text>
</comment>
<proteinExistence type="predicted"/>
<evidence type="ECO:0000259" key="2">
    <source>
        <dbReference type="Pfam" id="PF08241"/>
    </source>
</evidence>
<organism evidence="3 4">
    <name type="scientific">Pontixanthobacter gangjinensis</name>
    <dbReference type="NCBI Taxonomy" id="1028742"/>
    <lineage>
        <taxon>Bacteria</taxon>
        <taxon>Pseudomonadati</taxon>
        <taxon>Pseudomonadota</taxon>
        <taxon>Alphaproteobacteria</taxon>
        <taxon>Sphingomonadales</taxon>
        <taxon>Erythrobacteraceae</taxon>
        <taxon>Pontixanthobacter</taxon>
    </lineage>
</organism>
<feature type="domain" description="Methyltransferase type 11" evidence="2">
    <location>
        <begin position="69"/>
        <end position="167"/>
    </location>
</feature>
<dbReference type="CDD" id="cd02440">
    <property type="entry name" value="AdoMet_MTases"/>
    <property type="match status" value="1"/>
</dbReference>
<dbReference type="InterPro" id="IPR029063">
    <property type="entry name" value="SAM-dependent_MTases_sf"/>
</dbReference>
<dbReference type="InterPro" id="IPR050447">
    <property type="entry name" value="Erg6_SMT_methyltransf"/>
</dbReference>
<keyword evidence="1 3" id="KW-0808">Transferase</keyword>
<dbReference type="InterPro" id="IPR013216">
    <property type="entry name" value="Methyltransf_11"/>
</dbReference>
<dbReference type="Gene3D" id="3.40.50.150">
    <property type="entry name" value="Vaccinia Virus protein VP39"/>
    <property type="match status" value="1"/>
</dbReference>
<evidence type="ECO:0000313" key="4">
    <source>
        <dbReference type="Proteomes" id="UP000468943"/>
    </source>
</evidence>
<keyword evidence="4" id="KW-1185">Reference proteome</keyword>
<dbReference type="PANTHER" id="PTHR44068">
    <property type="entry name" value="ZGC:194242"/>
    <property type="match status" value="1"/>
</dbReference>
<reference evidence="3 4" key="1">
    <citation type="submission" date="2019-12" db="EMBL/GenBank/DDBJ databases">
        <title>Genomic-based taxomic classification of the family Erythrobacteraceae.</title>
        <authorList>
            <person name="Xu L."/>
        </authorList>
    </citation>
    <scope>NUCLEOTIDE SEQUENCE [LARGE SCALE GENOMIC DNA]</scope>
    <source>
        <strain evidence="3 4">JCM 17802</strain>
    </source>
</reference>
<dbReference type="OrthoDB" id="9765084at2"/>
<dbReference type="SUPFAM" id="SSF53335">
    <property type="entry name" value="S-adenosyl-L-methionine-dependent methyltransferases"/>
    <property type="match status" value="1"/>
</dbReference>
<dbReference type="Pfam" id="PF08241">
    <property type="entry name" value="Methyltransf_11"/>
    <property type="match status" value="1"/>
</dbReference>
<evidence type="ECO:0000256" key="1">
    <source>
        <dbReference type="ARBA" id="ARBA00022679"/>
    </source>
</evidence>
<name>A0A6I4SPD2_9SPHN</name>
<keyword evidence="3" id="KW-0489">Methyltransferase</keyword>
<accession>A0A6I4SPD2</accession>
<dbReference type="AlphaFoldDB" id="A0A6I4SPD2"/>
<dbReference type="PANTHER" id="PTHR44068:SF11">
    <property type="entry name" value="GERANYL DIPHOSPHATE 2-C-METHYLTRANSFERASE"/>
    <property type="match status" value="1"/>
</dbReference>
<dbReference type="Proteomes" id="UP000468943">
    <property type="component" value="Unassembled WGS sequence"/>
</dbReference>
<sequence>MALEAEVSAHYANGRLLERILEALNEMGISPASATPRDLKSVDEFHVGGISATTALIDQLELKPEMKVLDIGSGIGGTARFVAGETGAHVTGVDLTPEYTSTAIALSKLVGMDDATDFQTASALNLPFDDDSFDAALMLHVGMNIPDKSALLDEAARVLRPNGLFAIYDIMKVGAEPISLPVPWASIGKNSFLVDLQTYREASVQAGFAEVSSRDKTTTALEFFAEQKLRSGADGLPAVGLHILMGADFPTKLANMVSNISNGRIAPTELILRLG</sequence>
<gene>
    <name evidence="3" type="ORF">GRI36_12435</name>
</gene>